<feature type="compositionally biased region" description="Low complexity" evidence="1">
    <location>
        <begin position="101"/>
        <end position="114"/>
    </location>
</feature>
<evidence type="ECO:0000313" key="3">
    <source>
        <dbReference type="Proteomes" id="UP000250235"/>
    </source>
</evidence>
<reference evidence="2 3" key="1">
    <citation type="journal article" date="2015" name="Proc. Natl. Acad. Sci. U.S.A.">
        <title>The resurrection genome of Boea hygrometrica: A blueprint for survival of dehydration.</title>
        <authorList>
            <person name="Xiao L."/>
            <person name="Yang G."/>
            <person name="Zhang L."/>
            <person name="Yang X."/>
            <person name="Zhao S."/>
            <person name="Ji Z."/>
            <person name="Zhou Q."/>
            <person name="Hu M."/>
            <person name="Wang Y."/>
            <person name="Chen M."/>
            <person name="Xu Y."/>
            <person name="Jin H."/>
            <person name="Xiao X."/>
            <person name="Hu G."/>
            <person name="Bao F."/>
            <person name="Hu Y."/>
            <person name="Wan P."/>
            <person name="Li L."/>
            <person name="Deng X."/>
            <person name="Kuang T."/>
            <person name="Xiang C."/>
            <person name="Zhu J.K."/>
            <person name="Oliver M.J."/>
            <person name="He Y."/>
        </authorList>
    </citation>
    <scope>NUCLEOTIDE SEQUENCE [LARGE SCALE GENOMIC DNA]</scope>
    <source>
        <strain evidence="3">cv. XS01</strain>
    </source>
</reference>
<feature type="compositionally biased region" description="Basic and acidic residues" evidence="1">
    <location>
        <begin position="11"/>
        <end position="32"/>
    </location>
</feature>
<keyword evidence="3" id="KW-1185">Reference proteome</keyword>
<dbReference type="AlphaFoldDB" id="A0A2Z7CT31"/>
<evidence type="ECO:0000256" key="1">
    <source>
        <dbReference type="SAM" id="MobiDB-lite"/>
    </source>
</evidence>
<feature type="region of interest" description="Disordered" evidence="1">
    <location>
        <begin position="1"/>
        <end position="141"/>
    </location>
</feature>
<gene>
    <name evidence="2" type="ORF">F511_22229</name>
</gene>
<name>A0A2Z7CT31_9LAMI</name>
<protein>
    <submittedName>
        <fullName evidence="2">Uncharacterized protein</fullName>
    </submittedName>
</protein>
<dbReference type="Proteomes" id="UP000250235">
    <property type="component" value="Unassembled WGS sequence"/>
</dbReference>
<proteinExistence type="predicted"/>
<organism evidence="2 3">
    <name type="scientific">Dorcoceras hygrometricum</name>
    <dbReference type="NCBI Taxonomy" id="472368"/>
    <lineage>
        <taxon>Eukaryota</taxon>
        <taxon>Viridiplantae</taxon>
        <taxon>Streptophyta</taxon>
        <taxon>Embryophyta</taxon>
        <taxon>Tracheophyta</taxon>
        <taxon>Spermatophyta</taxon>
        <taxon>Magnoliopsida</taxon>
        <taxon>eudicotyledons</taxon>
        <taxon>Gunneridae</taxon>
        <taxon>Pentapetalae</taxon>
        <taxon>asterids</taxon>
        <taxon>lamiids</taxon>
        <taxon>Lamiales</taxon>
        <taxon>Gesneriaceae</taxon>
        <taxon>Didymocarpoideae</taxon>
        <taxon>Trichosporeae</taxon>
        <taxon>Loxocarpinae</taxon>
        <taxon>Dorcoceras</taxon>
    </lineage>
</organism>
<evidence type="ECO:0000313" key="2">
    <source>
        <dbReference type="EMBL" id="KZV47996.1"/>
    </source>
</evidence>
<dbReference type="EMBL" id="KQ994516">
    <property type="protein sequence ID" value="KZV47996.1"/>
    <property type="molecule type" value="Genomic_DNA"/>
</dbReference>
<sequence length="141" mass="15389">MGLISNIGPKTSRDARDRPELNPRKQTSHHDITGASPDGGRRQQIARGRDKRGAPMRHRAEKQAEQRPKIGLMRDQLASPVRPAARNHALDTGQRSRAMRGQRAGVVRAHARGATTGRETPSSASTRSPDEISVDGFSSKN</sequence>
<accession>A0A2Z7CT31</accession>
<feature type="compositionally biased region" description="Polar residues" evidence="1">
    <location>
        <begin position="117"/>
        <end position="127"/>
    </location>
</feature>